<keyword evidence="3" id="KW-0479">Metal-binding</keyword>
<dbReference type="RefSeq" id="WP_345041405.1">
    <property type="nucleotide sequence ID" value="NZ_BAAAYL010000001.1"/>
</dbReference>
<dbReference type="PROSITE" id="PS51918">
    <property type="entry name" value="RADICAL_SAM"/>
    <property type="match status" value="1"/>
</dbReference>
<organism evidence="8 9">
    <name type="scientific">Streptomyces sannanensis</name>
    <dbReference type="NCBI Taxonomy" id="285536"/>
    <lineage>
        <taxon>Bacteria</taxon>
        <taxon>Bacillati</taxon>
        <taxon>Actinomycetota</taxon>
        <taxon>Actinomycetes</taxon>
        <taxon>Kitasatosporales</taxon>
        <taxon>Streptomycetaceae</taxon>
        <taxon>Streptomyces</taxon>
    </lineage>
</organism>
<keyword evidence="5" id="KW-0411">Iron-sulfur</keyword>
<protein>
    <recommendedName>
        <fullName evidence="10">Radical SAM protein</fullName>
    </recommendedName>
</protein>
<dbReference type="PANTHER" id="PTHR43409">
    <property type="entry name" value="ANAEROBIC MAGNESIUM-PROTOPORPHYRIN IX MONOMETHYL ESTER CYCLASE-RELATED"/>
    <property type="match status" value="1"/>
</dbReference>
<evidence type="ECO:0000256" key="2">
    <source>
        <dbReference type="ARBA" id="ARBA00022691"/>
    </source>
</evidence>
<dbReference type="CDD" id="cd01335">
    <property type="entry name" value="Radical_SAM"/>
    <property type="match status" value="1"/>
</dbReference>
<comment type="caution">
    <text evidence="8">The sequence shown here is derived from an EMBL/GenBank/DDBJ whole genome shotgun (WGS) entry which is preliminary data.</text>
</comment>
<evidence type="ECO:0000256" key="5">
    <source>
        <dbReference type="ARBA" id="ARBA00023014"/>
    </source>
</evidence>
<evidence type="ECO:0008006" key="10">
    <source>
        <dbReference type="Google" id="ProtNLM"/>
    </source>
</evidence>
<accession>A0ABP6SHE9</accession>
<dbReference type="InterPro" id="IPR051198">
    <property type="entry name" value="BchE-like"/>
</dbReference>
<dbReference type="SFLD" id="SFLDS00029">
    <property type="entry name" value="Radical_SAM"/>
    <property type="match status" value="1"/>
</dbReference>
<dbReference type="Pfam" id="PF04055">
    <property type="entry name" value="Radical_SAM"/>
    <property type="match status" value="1"/>
</dbReference>
<evidence type="ECO:0000256" key="1">
    <source>
        <dbReference type="ARBA" id="ARBA00001966"/>
    </source>
</evidence>
<keyword evidence="2" id="KW-0949">S-adenosyl-L-methionine</keyword>
<dbReference type="InterPro" id="IPR006638">
    <property type="entry name" value="Elp3/MiaA/NifB-like_rSAM"/>
</dbReference>
<dbReference type="Proteomes" id="UP001499990">
    <property type="component" value="Unassembled WGS sequence"/>
</dbReference>
<dbReference type="InterPro" id="IPR023404">
    <property type="entry name" value="rSAM_horseshoe"/>
</dbReference>
<keyword evidence="4" id="KW-0408">Iron</keyword>
<comment type="cofactor">
    <cofactor evidence="1">
        <name>[4Fe-4S] cluster</name>
        <dbReference type="ChEBI" id="CHEBI:49883"/>
    </cofactor>
</comment>
<evidence type="ECO:0000256" key="4">
    <source>
        <dbReference type="ARBA" id="ARBA00023004"/>
    </source>
</evidence>
<reference evidence="9" key="1">
    <citation type="journal article" date="2019" name="Int. J. Syst. Evol. Microbiol.">
        <title>The Global Catalogue of Microorganisms (GCM) 10K type strain sequencing project: providing services to taxonomists for standard genome sequencing and annotation.</title>
        <authorList>
            <consortium name="The Broad Institute Genomics Platform"/>
            <consortium name="The Broad Institute Genome Sequencing Center for Infectious Disease"/>
            <person name="Wu L."/>
            <person name="Ma J."/>
        </authorList>
    </citation>
    <scope>NUCLEOTIDE SEQUENCE [LARGE SCALE GENOMIC DNA]</scope>
    <source>
        <strain evidence="9">JCM 9651</strain>
    </source>
</reference>
<evidence type="ECO:0000313" key="8">
    <source>
        <dbReference type="EMBL" id="GAA3376678.1"/>
    </source>
</evidence>
<feature type="domain" description="Radical SAM core" evidence="7">
    <location>
        <begin position="215"/>
        <end position="441"/>
    </location>
</feature>
<keyword evidence="9" id="KW-1185">Reference proteome</keyword>
<evidence type="ECO:0000259" key="6">
    <source>
        <dbReference type="PROSITE" id="PS51332"/>
    </source>
</evidence>
<evidence type="ECO:0000313" key="9">
    <source>
        <dbReference type="Proteomes" id="UP001499990"/>
    </source>
</evidence>
<dbReference type="InterPro" id="IPR006158">
    <property type="entry name" value="Cobalamin-bd"/>
</dbReference>
<dbReference type="InterPro" id="IPR058240">
    <property type="entry name" value="rSAM_sf"/>
</dbReference>
<dbReference type="EMBL" id="BAAAYL010000001">
    <property type="protein sequence ID" value="GAA3376678.1"/>
    <property type="molecule type" value="Genomic_DNA"/>
</dbReference>
<proteinExistence type="predicted"/>
<evidence type="ECO:0000259" key="7">
    <source>
        <dbReference type="PROSITE" id="PS51918"/>
    </source>
</evidence>
<dbReference type="InterPro" id="IPR007197">
    <property type="entry name" value="rSAM"/>
</dbReference>
<dbReference type="PROSITE" id="PS51332">
    <property type="entry name" value="B12_BINDING"/>
    <property type="match status" value="1"/>
</dbReference>
<evidence type="ECO:0000256" key="3">
    <source>
        <dbReference type="ARBA" id="ARBA00022723"/>
    </source>
</evidence>
<name>A0ABP6SHE9_9ACTN</name>
<dbReference type="SUPFAM" id="SSF102114">
    <property type="entry name" value="Radical SAM enzymes"/>
    <property type="match status" value="1"/>
</dbReference>
<sequence>MRVLLLYANPHQVLPVSPYGLEVIRAAVADAALPVETTVCNPFLESLDPHARLLDVLDRTRPDLVAMSVRNIDNAVVACDPLPGPDGRWIDVVDYLEPIAGLTAVLRAWNPHLPVVAGGAAFTSCPVEVMDRLGLDFGLTGPAETGFTTLLRTLVHGDPRRLRRLTADALATLPGGLVRTADGTVHAGPRSRNDVLSQPSTTLPEIAPEYVLFSKARGIPTALRSHAGCPLRCSYCIDPVNMGRVDARPAAAVAAEANHYVERYGLTHFHLAAPEVNLPYERALIDVCRALADSRYSDTISWHGYFNVKPFSADLMDALTRSHCVRPSFSVDAFDDRMLRGHHKNYRLRDIEDTFGLLLRHRPPWMQVQVGVLFGQPGESAATLENAIGHIRRLADRGVSVAYSCGLRVYPHTPLARTPLPLRHLYRASGPVAAAEAAGPAGATGSADATRVIPPAELLTPLVYCEPMPPRELAAYLADRFADCPNVGFIDEGPVKEARMPSWLRPLNVATWHLANGRPAEAAGMARRVLADGDELGIRMAQRLFQEAAATPATVGTGPLVPSAAE</sequence>
<dbReference type="SMART" id="SM00729">
    <property type="entry name" value="Elp3"/>
    <property type="match status" value="1"/>
</dbReference>
<feature type="domain" description="B12-binding" evidence="6">
    <location>
        <begin position="2"/>
        <end position="161"/>
    </location>
</feature>
<dbReference type="SFLD" id="SFLDG01082">
    <property type="entry name" value="B12-binding_domain_containing"/>
    <property type="match status" value="1"/>
</dbReference>
<dbReference type="Gene3D" id="3.80.30.20">
    <property type="entry name" value="tm_1862 like domain"/>
    <property type="match status" value="1"/>
</dbReference>
<dbReference type="PANTHER" id="PTHR43409:SF16">
    <property type="entry name" value="SLR0320 PROTEIN"/>
    <property type="match status" value="1"/>
</dbReference>
<gene>
    <name evidence="8" type="ORF">GCM10020367_49310</name>
</gene>